<accession>A0A6A6FV54</accession>
<feature type="compositionally biased region" description="Gly residues" evidence="5">
    <location>
        <begin position="327"/>
        <end position="339"/>
    </location>
</feature>
<dbReference type="Proteomes" id="UP000799539">
    <property type="component" value="Unassembled WGS sequence"/>
</dbReference>
<proteinExistence type="inferred from homology"/>
<keyword evidence="4" id="KW-0539">Nucleus</keyword>
<dbReference type="GO" id="GO:0006397">
    <property type="term" value="P:mRNA processing"/>
    <property type="evidence" value="ECO:0007669"/>
    <property type="project" value="UniProtKB-KW"/>
</dbReference>
<dbReference type="AlphaFoldDB" id="A0A6A6FV54"/>
<protein>
    <recommendedName>
        <fullName evidence="6">Pre-mRNA polyadenylation factor Fip1 domain-containing protein</fullName>
    </recommendedName>
</protein>
<evidence type="ECO:0000256" key="4">
    <source>
        <dbReference type="ARBA" id="ARBA00023242"/>
    </source>
</evidence>
<evidence type="ECO:0000256" key="1">
    <source>
        <dbReference type="ARBA" id="ARBA00004123"/>
    </source>
</evidence>
<organism evidence="7 8">
    <name type="scientific">Cercospora zeae-maydis SCOH1-5</name>
    <dbReference type="NCBI Taxonomy" id="717836"/>
    <lineage>
        <taxon>Eukaryota</taxon>
        <taxon>Fungi</taxon>
        <taxon>Dikarya</taxon>
        <taxon>Ascomycota</taxon>
        <taxon>Pezizomycotina</taxon>
        <taxon>Dothideomycetes</taxon>
        <taxon>Dothideomycetidae</taxon>
        <taxon>Mycosphaerellales</taxon>
        <taxon>Mycosphaerellaceae</taxon>
        <taxon>Cercospora</taxon>
    </lineage>
</organism>
<evidence type="ECO:0000256" key="5">
    <source>
        <dbReference type="SAM" id="MobiDB-lite"/>
    </source>
</evidence>
<dbReference type="InterPro" id="IPR007854">
    <property type="entry name" value="Fip1_dom"/>
</dbReference>
<feature type="compositionally biased region" description="Low complexity" evidence="5">
    <location>
        <begin position="314"/>
        <end position="326"/>
    </location>
</feature>
<comment type="similarity">
    <text evidence="2">Belongs to the FIP1 family.</text>
</comment>
<dbReference type="Pfam" id="PF05182">
    <property type="entry name" value="Fip1"/>
    <property type="match status" value="1"/>
</dbReference>
<feature type="compositionally biased region" description="Basic and acidic residues" evidence="5">
    <location>
        <begin position="76"/>
        <end position="101"/>
    </location>
</feature>
<feature type="domain" description="Pre-mRNA polyadenylation factor Fip1" evidence="6">
    <location>
        <begin position="152"/>
        <end position="194"/>
    </location>
</feature>
<feature type="compositionally biased region" description="Acidic residues" evidence="5">
    <location>
        <begin position="35"/>
        <end position="50"/>
    </location>
</feature>
<feature type="region of interest" description="Disordered" evidence="5">
    <location>
        <begin position="1"/>
        <end position="112"/>
    </location>
</feature>
<feature type="compositionally biased region" description="Gly residues" evidence="5">
    <location>
        <begin position="254"/>
        <end position="281"/>
    </location>
</feature>
<reference evidence="7" key="1">
    <citation type="journal article" date="2020" name="Stud. Mycol.">
        <title>101 Dothideomycetes genomes: a test case for predicting lifestyles and emergence of pathogens.</title>
        <authorList>
            <person name="Haridas S."/>
            <person name="Albert R."/>
            <person name="Binder M."/>
            <person name="Bloem J."/>
            <person name="Labutti K."/>
            <person name="Salamov A."/>
            <person name="Andreopoulos B."/>
            <person name="Baker S."/>
            <person name="Barry K."/>
            <person name="Bills G."/>
            <person name="Bluhm B."/>
            <person name="Cannon C."/>
            <person name="Castanera R."/>
            <person name="Culley D."/>
            <person name="Daum C."/>
            <person name="Ezra D."/>
            <person name="Gonzalez J."/>
            <person name="Henrissat B."/>
            <person name="Kuo A."/>
            <person name="Liang C."/>
            <person name="Lipzen A."/>
            <person name="Lutzoni F."/>
            <person name="Magnuson J."/>
            <person name="Mondo S."/>
            <person name="Nolan M."/>
            <person name="Ohm R."/>
            <person name="Pangilinan J."/>
            <person name="Park H.-J."/>
            <person name="Ramirez L."/>
            <person name="Alfaro M."/>
            <person name="Sun H."/>
            <person name="Tritt A."/>
            <person name="Yoshinaga Y."/>
            <person name="Zwiers L.-H."/>
            <person name="Turgeon B."/>
            <person name="Goodwin S."/>
            <person name="Spatafora J."/>
            <person name="Crous P."/>
            <person name="Grigoriev I."/>
        </authorList>
    </citation>
    <scope>NUCLEOTIDE SEQUENCE</scope>
    <source>
        <strain evidence="7">SCOH1-5</strain>
    </source>
</reference>
<evidence type="ECO:0000256" key="3">
    <source>
        <dbReference type="ARBA" id="ARBA00022664"/>
    </source>
</evidence>
<feature type="compositionally biased region" description="Basic residues" evidence="5">
    <location>
        <begin position="340"/>
        <end position="349"/>
    </location>
</feature>
<evidence type="ECO:0000259" key="6">
    <source>
        <dbReference type="Pfam" id="PF05182"/>
    </source>
</evidence>
<name>A0A6A6FV54_9PEZI</name>
<dbReference type="EMBL" id="ML992663">
    <property type="protein sequence ID" value="KAF2217130.1"/>
    <property type="molecule type" value="Genomic_DNA"/>
</dbReference>
<gene>
    <name evidence="7" type="ORF">CERZMDRAFT_93187</name>
</gene>
<feature type="region of interest" description="Disordered" evidence="5">
    <location>
        <begin position="250"/>
        <end position="349"/>
    </location>
</feature>
<evidence type="ECO:0000313" key="8">
    <source>
        <dbReference type="Proteomes" id="UP000799539"/>
    </source>
</evidence>
<evidence type="ECO:0000256" key="2">
    <source>
        <dbReference type="ARBA" id="ARBA00007459"/>
    </source>
</evidence>
<evidence type="ECO:0000313" key="7">
    <source>
        <dbReference type="EMBL" id="KAF2217130.1"/>
    </source>
</evidence>
<keyword evidence="8" id="KW-1185">Reference proteome</keyword>
<dbReference type="OrthoDB" id="1917198at2759"/>
<dbReference type="GO" id="GO:0005634">
    <property type="term" value="C:nucleus"/>
    <property type="evidence" value="ECO:0007669"/>
    <property type="project" value="UniProtKB-SubCell"/>
</dbReference>
<keyword evidence="3" id="KW-0507">mRNA processing</keyword>
<comment type="subcellular location">
    <subcellularLocation>
        <location evidence="1">Nucleus</location>
    </subcellularLocation>
</comment>
<sequence length="349" mass="36931">MEDEEDDFYGGSGGGIKQEEQTSTNAGEREKDAMDVSEEGEDDDSSDDDVQFTLERPDGAKAEPPPGSKAAKARKKEPPSKAVKIESDRRGGTPVRREDAPRAGSAAPPTAIKGVLTHNGKEGKDFPEVRTSQLDINQIPVWTNGKPIVAVDIDADLAEHSKPWRLPGTDQTDYFNYGFDEYTWTQYSLRQQEMSGTIGQLKQEDAQLKAMLGVGGQQQSGPPPDMMGMDPQMIAQQSGIPLEFVQQFMSQGGMPPGMGGPGMGMPPGGPQGFGQGGGMGSENGTSPHPQPGQGFQPPSGPAAGNMSMEGLSPQQMAIFQQEQQQQMGGGSGGGGGGGHRGGRRGRGRW</sequence>